<protein>
    <submittedName>
        <fullName evidence="5">Glycoside hydrolase family protein</fullName>
    </submittedName>
</protein>
<evidence type="ECO:0000256" key="2">
    <source>
        <dbReference type="ARBA" id="ARBA00023295"/>
    </source>
</evidence>
<dbReference type="Pfam" id="PF02449">
    <property type="entry name" value="Glyco_hydro_42"/>
    <property type="match status" value="1"/>
</dbReference>
<keyword evidence="2" id="KW-0326">Glycosidase</keyword>
<dbReference type="GO" id="GO:0004565">
    <property type="term" value="F:beta-galactosidase activity"/>
    <property type="evidence" value="ECO:0007669"/>
    <property type="project" value="InterPro"/>
</dbReference>
<evidence type="ECO:0000259" key="3">
    <source>
        <dbReference type="Pfam" id="PF02449"/>
    </source>
</evidence>
<feature type="domain" description="DUF5597" evidence="4">
    <location>
        <begin position="378"/>
        <end position="497"/>
    </location>
</feature>
<dbReference type="GO" id="GO:0009341">
    <property type="term" value="C:beta-galactosidase complex"/>
    <property type="evidence" value="ECO:0007669"/>
    <property type="project" value="InterPro"/>
</dbReference>
<dbReference type="Gene3D" id="3.20.20.80">
    <property type="entry name" value="Glycosidases"/>
    <property type="match status" value="1"/>
</dbReference>
<evidence type="ECO:0000259" key="4">
    <source>
        <dbReference type="Pfam" id="PF18120"/>
    </source>
</evidence>
<dbReference type="InterPro" id="IPR013529">
    <property type="entry name" value="Glyco_hydro_42_N"/>
</dbReference>
<dbReference type="InterPro" id="IPR040719">
    <property type="entry name" value="DUF5597"/>
</dbReference>
<gene>
    <name evidence="5" type="ORF">BSAE_0329</name>
</gene>
<dbReference type="EMBL" id="JGZM01000002">
    <property type="protein sequence ID" value="KFI88572.1"/>
    <property type="molecule type" value="Genomic_DNA"/>
</dbReference>
<dbReference type="Proteomes" id="UP000029040">
    <property type="component" value="Unassembled WGS sequence"/>
</dbReference>
<dbReference type="SUPFAM" id="SSF51445">
    <property type="entry name" value="(Trans)glycosidases"/>
    <property type="match status" value="1"/>
</dbReference>
<dbReference type="InterPro" id="IPR017853">
    <property type="entry name" value="GH"/>
</dbReference>
<dbReference type="RefSeq" id="WP_033508085.1">
    <property type="nucleotide sequence ID" value="NZ_JDTM01000002.1"/>
</dbReference>
<name>A0A087CZ72_9BIFI</name>
<dbReference type="AlphaFoldDB" id="A0A087CZ72"/>
<comment type="caution">
    <text evidence="5">The sequence shown here is derived from an EMBL/GenBank/DDBJ whole genome shotgun (WGS) entry which is preliminary data.</text>
</comment>
<organism evidence="5 6">
    <name type="scientific">Bifidobacterium pullorum subsp. saeculare DSM 6531 = LMG 14934</name>
    <dbReference type="NCBI Taxonomy" id="1437611"/>
    <lineage>
        <taxon>Bacteria</taxon>
        <taxon>Bacillati</taxon>
        <taxon>Actinomycetota</taxon>
        <taxon>Actinomycetes</taxon>
        <taxon>Bifidobacteriales</taxon>
        <taxon>Bifidobacteriaceae</taxon>
        <taxon>Bifidobacterium</taxon>
    </lineage>
</organism>
<evidence type="ECO:0000313" key="6">
    <source>
        <dbReference type="Proteomes" id="UP000029040"/>
    </source>
</evidence>
<dbReference type="Gene3D" id="2.60.220.20">
    <property type="entry name" value="putative beta-Galactosidase from caulobacter crescentus"/>
    <property type="match status" value="1"/>
</dbReference>
<keyword evidence="1 5" id="KW-0378">Hydrolase</keyword>
<evidence type="ECO:0000256" key="1">
    <source>
        <dbReference type="ARBA" id="ARBA00022801"/>
    </source>
</evidence>
<dbReference type="Pfam" id="PF18120">
    <property type="entry name" value="DUF5597"/>
    <property type="match status" value="1"/>
</dbReference>
<reference evidence="5 6" key="1">
    <citation type="submission" date="2014-03" db="EMBL/GenBank/DDBJ databases">
        <title>Genomics of Bifidobacteria.</title>
        <authorList>
            <person name="Ventura M."/>
            <person name="Milani C."/>
            <person name="Lugli G.A."/>
        </authorList>
    </citation>
    <scope>NUCLEOTIDE SEQUENCE [LARGE SCALE GENOMIC DNA]</scope>
    <source>
        <strain evidence="5 6">LMG 14934</strain>
    </source>
</reference>
<dbReference type="GO" id="GO:0005975">
    <property type="term" value="P:carbohydrate metabolic process"/>
    <property type="evidence" value="ECO:0007669"/>
    <property type="project" value="InterPro"/>
</dbReference>
<feature type="domain" description="Glycoside hydrolase family 42 N-terminal" evidence="3">
    <location>
        <begin position="62"/>
        <end position="193"/>
    </location>
</feature>
<proteinExistence type="predicted"/>
<sequence length="515" mass="57521">MESIPHIEDVNGIPTLFVDGEPFLATAGELQNSSAASLDYMEKNVWPNLEGMHVNSLVIPLYWEQIEPEEGKFDFTLVDGIAKQAREHDTKIIGLWFGLWKNAESMYVPGWMKTDTATYFRARKVSGEPLDSISPLCEAAIEKDANAYTKLMEHIAELDRDQTTFIFMQVENEIGLLGSDRDYSDMANELFAQGIPTDLAEKLGVAAGTPWADEFPGHDGENFMAYHYAKDVERIAAAGMDKHPIPAYTNSWLYQYPWNPGSYPAGGPSTPTHRVWKAMAPSLFTLAPDIYVPTIAKAMNDYSYEGNPLFVPEVRKDAQTASYALHAFTKYNAIGYSPFGIEQLALDPDSIPKPPMSVMIALNIDPSSFDITNSKPYLSRVYELIQGMKPLLLEYRGTDRLHSWVRESETDFGRYLTLKNYDLKVAFSPKAESQPLASGALFELDDDTLLMVGMMCSMNFTAKIGENSKVGIVSYQEGTIADGQFVASRVLNGDEKMSVEFGPMPEAHLLKLYKY</sequence>
<evidence type="ECO:0000313" key="5">
    <source>
        <dbReference type="EMBL" id="KFI88572.1"/>
    </source>
</evidence>
<accession>A0A087CZ72</accession>